<evidence type="ECO:0000313" key="2">
    <source>
        <dbReference type="Proteomes" id="UP000194903"/>
    </source>
</evidence>
<dbReference type="AlphaFoldDB" id="A0A252F2B5"/>
<dbReference type="Proteomes" id="UP000194903">
    <property type="component" value="Unassembled WGS sequence"/>
</dbReference>
<protein>
    <submittedName>
        <fullName evidence="1">Uncharacterized protein</fullName>
    </submittedName>
</protein>
<sequence length="77" mass="8458">MGGVQAERKDSFKDMLQPEIPCAGDCIKGELEDGSQLVLQSLKMRLCCLHALVIGVVRVCLWIGTERNDSGILEKIV</sequence>
<evidence type="ECO:0000313" key="1">
    <source>
        <dbReference type="EMBL" id="OUM19938.1"/>
    </source>
</evidence>
<proteinExistence type="predicted"/>
<organism evidence="1 2">
    <name type="scientific">Butyricicoccus porcorum</name>
    <dbReference type="NCBI Taxonomy" id="1945634"/>
    <lineage>
        <taxon>Bacteria</taxon>
        <taxon>Bacillati</taxon>
        <taxon>Bacillota</taxon>
        <taxon>Clostridia</taxon>
        <taxon>Eubacteriales</taxon>
        <taxon>Butyricicoccaceae</taxon>
        <taxon>Butyricicoccus</taxon>
    </lineage>
</organism>
<keyword evidence="2" id="KW-1185">Reference proteome</keyword>
<comment type="caution">
    <text evidence="1">The sequence shown here is derived from an EMBL/GenBank/DDBJ whole genome shotgun (WGS) entry which is preliminary data.</text>
</comment>
<accession>A0A252F2B5</accession>
<gene>
    <name evidence="1" type="ORF">CBW42_10690</name>
</gene>
<name>A0A252F2B5_9FIRM</name>
<reference evidence="1 2" key="1">
    <citation type="submission" date="2017-05" db="EMBL/GenBank/DDBJ databases">
        <title>Butyricicoccus porcorum sp. nov. a butyrate-producing bacterium from the swine intestinal tract.</title>
        <authorList>
            <person name="Trachsel J."/>
            <person name="Humphrey S."/>
            <person name="Allen H.K."/>
        </authorList>
    </citation>
    <scope>NUCLEOTIDE SEQUENCE [LARGE SCALE GENOMIC DNA]</scope>
    <source>
        <strain evidence="1">BB10</strain>
    </source>
</reference>
<dbReference type="EMBL" id="NHOC01000009">
    <property type="protein sequence ID" value="OUM19938.1"/>
    <property type="molecule type" value="Genomic_DNA"/>
</dbReference>